<dbReference type="EMBL" id="JACOPO010000004">
    <property type="protein sequence ID" value="MBC5722696.1"/>
    <property type="molecule type" value="Genomic_DNA"/>
</dbReference>
<keyword evidence="3" id="KW-1185">Reference proteome</keyword>
<dbReference type="InterPro" id="IPR036515">
    <property type="entry name" value="Transposase_17_sf"/>
</dbReference>
<evidence type="ECO:0000259" key="1">
    <source>
        <dbReference type="SMART" id="SM01321"/>
    </source>
</evidence>
<dbReference type="GO" id="GO:0043565">
    <property type="term" value="F:sequence-specific DNA binding"/>
    <property type="evidence" value="ECO:0007669"/>
    <property type="project" value="TreeGrafter"/>
</dbReference>
<dbReference type="GO" id="GO:0004803">
    <property type="term" value="F:transposase activity"/>
    <property type="evidence" value="ECO:0007669"/>
    <property type="project" value="InterPro"/>
</dbReference>
<dbReference type="GO" id="GO:0006313">
    <property type="term" value="P:DNA transposition"/>
    <property type="evidence" value="ECO:0007669"/>
    <property type="project" value="InterPro"/>
</dbReference>
<dbReference type="InterPro" id="IPR052715">
    <property type="entry name" value="RAYT_transposase"/>
</dbReference>
<reference evidence="2" key="1">
    <citation type="submission" date="2020-08" db="EMBL/GenBank/DDBJ databases">
        <title>Genome public.</title>
        <authorList>
            <person name="Liu C."/>
            <person name="Sun Q."/>
        </authorList>
    </citation>
    <scope>NUCLEOTIDE SEQUENCE</scope>
    <source>
        <strain evidence="2">NSJ-23</strain>
    </source>
</reference>
<protein>
    <submittedName>
        <fullName evidence="2">Transposase</fullName>
    </submittedName>
</protein>
<comment type="caution">
    <text evidence="2">The sequence shown here is derived from an EMBL/GenBank/DDBJ whole genome shotgun (WGS) entry which is preliminary data.</text>
</comment>
<name>A0A8J6J8G0_9FIRM</name>
<sequence length="113" mass="13447">MAEEELLALMERYPMIRLDKYVIMPNHIHVLLRITQETAEASPRPTLMQAMAAWKSLSTRRWNRMTGNAGEKLWQQGYYEHIIRDDNDFMAHWTYIDQNPARWSEDEYFGGTP</sequence>
<dbReference type="Pfam" id="PF01797">
    <property type="entry name" value="Y1_Tnp"/>
    <property type="match status" value="1"/>
</dbReference>
<accession>A0A8J6J8G0</accession>
<dbReference type="PANTHER" id="PTHR36966">
    <property type="entry name" value="REP-ASSOCIATED TYROSINE TRANSPOSASE"/>
    <property type="match status" value="1"/>
</dbReference>
<gene>
    <name evidence="2" type="ORF">H8S11_07710</name>
</gene>
<evidence type="ECO:0000313" key="3">
    <source>
        <dbReference type="Proteomes" id="UP000628736"/>
    </source>
</evidence>
<dbReference type="AlphaFoldDB" id="A0A8J6J8G0"/>
<dbReference type="Gene3D" id="3.30.70.1290">
    <property type="entry name" value="Transposase IS200-like"/>
    <property type="match status" value="1"/>
</dbReference>
<dbReference type="Proteomes" id="UP000628736">
    <property type="component" value="Unassembled WGS sequence"/>
</dbReference>
<dbReference type="RefSeq" id="WP_186852742.1">
    <property type="nucleotide sequence ID" value="NZ_JACOPO010000004.1"/>
</dbReference>
<organism evidence="2 3">
    <name type="scientific">Flintibacter hominis</name>
    <dbReference type="NCBI Taxonomy" id="2763048"/>
    <lineage>
        <taxon>Bacteria</taxon>
        <taxon>Bacillati</taxon>
        <taxon>Bacillota</taxon>
        <taxon>Clostridia</taxon>
        <taxon>Eubacteriales</taxon>
        <taxon>Flintibacter</taxon>
    </lineage>
</organism>
<dbReference type="SMART" id="SM01321">
    <property type="entry name" value="Y1_Tnp"/>
    <property type="match status" value="1"/>
</dbReference>
<dbReference type="InterPro" id="IPR002686">
    <property type="entry name" value="Transposase_17"/>
</dbReference>
<feature type="domain" description="Transposase IS200-like" evidence="1">
    <location>
        <begin position="1"/>
        <end position="99"/>
    </location>
</feature>
<proteinExistence type="predicted"/>
<dbReference type="PANTHER" id="PTHR36966:SF1">
    <property type="entry name" value="REP-ASSOCIATED TYROSINE TRANSPOSASE"/>
    <property type="match status" value="1"/>
</dbReference>
<dbReference type="SUPFAM" id="SSF143422">
    <property type="entry name" value="Transposase IS200-like"/>
    <property type="match status" value="1"/>
</dbReference>
<evidence type="ECO:0000313" key="2">
    <source>
        <dbReference type="EMBL" id="MBC5722696.1"/>
    </source>
</evidence>